<accession>A0A644XLA0</accession>
<dbReference type="PANTHER" id="PTHR36838:SF3">
    <property type="entry name" value="TRANSPORTER AUXIN EFFLUX CARRIER EC FAMILY"/>
    <property type="match status" value="1"/>
</dbReference>
<evidence type="ECO:0000256" key="2">
    <source>
        <dbReference type="SAM" id="Phobius"/>
    </source>
</evidence>
<sequence>MEQLITILKTILPVLALLTVGTLCKRWSILTQPGVDGIKSLVIKVMLPIVQFRAFSRIAVGANTLLIAVGVFIVCILGLLAGTLVGKVFRKADPSERFLYTSYEVGMIGYALYIVLFGADKISNFATVALGQEIFVFLILLPVMQVSEGKKPTVRETLLTIVKTPILVAILAGLLFSVTGLSALLDRSAAGPVIDGVLEFASTPTAALMLIVIGFGLDFGELDLRYILRTVLGRASYMALACFALVSLLRIFLPMEPEFFWAFVIFFLLPPSYIIPFFVKPDSVVRKISTYLSIYTVLTIAAFFGIVVLKTIS</sequence>
<feature type="transmembrane region" description="Helical" evidence="2">
    <location>
        <begin position="231"/>
        <end position="253"/>
    </location>
</feature>
<dbReference type="AlphaFoldDB" id="A0A644XLA0"/>
<comment type="caution">
    <text evidence="3">The sequence shown here is derived from an EMBL/GenBank/DDBJ whole genome shotgun (WGS) entry which is preliminary data.</text>
</comment>
<name>A0A644XLA0_9ZZZZ</name>
<dbReference type="EMBL" id="VSSQ01002709">
    <property type="protein sequence ID" value="MPM16972.1"/>
    <property type="molecule type" value="Genomic_DNA"/>
</dbReference>
<keyword evidence="2" id="KW-0812">Transmembrane</keyword>
<feature type="transmembrane region" description="Helical" evidence="2">
    <location>
        <begin position="165"/>
        <end position="185"/>
    </location>
</feature>
<feature type="transmembrane region" description="Helical" evidence="2">
    <location>
        <begin position="291"/>
        <end position="312"/>
    </location>
</feature>
<reference evidence="3" key="1">
    <citation type="submission" date="2019-08" db="EMBL/GenBank/DDBJ databases">
        <authorList>
            <person name="Kucharzyk K."/>
            <person name="Murdoch R.W."/>
            <person name="Higgins S."/>
            <person name="Loffler F."/>
        </authorList>
    </citation>
    <scope>NUCLEOTIDE SEQUENCE</scope>
</reference>
<evidence type="ECO:0000313" key="3">
    <source>
        <dbReference type="EMBL" id="MPM16972.1"/>
    </source>
</evidence>
<feature type="transmembrane region" description="Helical" evidence="2">
    <location>
        <begin position="98"/>
        <end position="119"/>
    </location>
</feature>
<evidence type="ECO:0008006" key="4">
    <source>
        <dbReference type="Google" id="ProtNLM"/>
    </source>
</evidence>
<feature type="transmembrane region" description="Helical" evidence="2">
    <location>
        <begin position="197"/>
        <end position="219"/>
    </location>
</feature>
<evidence type="ECO:0000256" key="1">
    <source>
        <dbReference type="ARBA" id="ARBA00022448"/>
    </source>
</evidence>
<protein>
    <recommendedName>
        <fullName evidence="4">Membrane transport protein</fullName>
    </recommendedName>
</protein>
<feature type="transmembrane region" description="Helical" evidence="2">
    <location>
        <begin position="125"/>
        <end position="144"/>
    </location>
</feature>
<keyword evidence="2" id="KW-0472">Membrane</keyword>
<gene>
    <name evidence="3" type="ORF">SDC9_63354</name>
</gene>
<dbReference type="PANTHER" id="PTHR36838">
    <property type="entry name" value="AUXIN EFFLUX CARRIER FAMILY PROTEIN"/>
    <property type="match status" value="1"/>
</dbReference>
<keyword evidence="2" id="KW-1133">Transmembrane helix</keyword>
<feature type="transmembrane region" description="Helical" evidence="2">
    <location>
        <begin position="259"/>
        <end position="279"/>
    </location>
</feature>
<proteinExistence type="predicted"/>
<keyword evidence="1" id="KW-0813">Transport</keyword>
<feature type="transmembrane region" description="Helical" evidence="2">
    <location>
        <begin position="65"/>
        <end position="86"/>
    </location>
</feature>
<organism evidence="3">
    <name type="scientific">bioreactor metagenome</name>
    <dbReference type="NCBI Taxonomy" id="1076179"/>
    <lineage>
        <taxon>unclassified sequences</taxon>
        <taxon>metagenomes</taxon>
        <taxon>ecological metagenomes</taxon>
    </lineage>
</organism>